<accession>A0ACC0I7M9</accession>
<name>A0ACC0I7M9_9ERIC</name>
<gene>
    <name evidence="1" type="ORF">LOK49_LG03G02570</name>
</gene>
<protein>
    <submittedName>
        <fullName evidence="1">Uncharacterized protein</fullName>
    </submittedName>
</protein>
<proteinExistence type="predicted"/>
<organism evidence="1 2">
    <name type="scientific">Camellia lanceoleosa</name>
    <dbReference type="NCBI Taxonomy" id="1840588"/>
    <lineage>
        <taxon>Eukaryota</taxon>
        <taxon>Viridiplantae</taxon>
        <taxon>Streptophyta</taxon>
        <taxon>Embryophyta</taxon>
        <taxon>Tracheophyta</taxon>
        <taxon>Spermatophyta</taxon>
        <taxon>Magnoliopsida</taxon>
        <taxon>eudicotyledons</taxon>
        <taxon>Gunneridae</taxon>
        <taxon>Pentapetalae</taxon>
        <taxon>asterids</taxon>
        <taxon>Ericales</taxon>
        <taxon>Theaceae</taxon>
        <taxon>Camellia</taxon>
    </lineage>
</organism>
<sequence>MGPILPLLKFPNEPAFHNIHRLLHLYIMKGPILPLLKSPSKPALQNIRRLLHLYIMKVNYFLNIFYVLYFIGAFAGEGGLDDVATGSTTLNSTGAFVGEGGLDDLGTGSTTPNSTVENLRWLPTSVSRSPNFLVNQSGKRRGARNRRVPARLGSTDYIRISSLMQDVQTTPSPTGPSSLLVHEGTTPPRFEGEARSFDVFSSDFIRKHTNGLVSWKHL</sequence>
<evidence type="ECO:0000313" key="2">
    <source>
        <dbReference type="Proteomes" id="UP001060215"/>
    </source>
</evidence>
<comment type="caution">
    <text evidence="1">The sequence shown here is derived from an EMBL/GenBank/DDBJ whole genome shotgun (WGS) entry which is preliminary data.</text>
</comment>
<reference evidence="1 2" key="1">
    <citation type="journal article" date="2022" name="Plant J.">
        <title>Chromosome-level genome of Camellia lanceoleosa provides a valuable resource for understanding genome evolution and self-incompatibility.</title>
        <authorList>
            <person name="Gong W."/>
            <person name="Xiao S."/>
            <person name="Wang L."/>
            <person name="Liao Z."/>
            <person name="Chang Y."/>
            <person name="Mo W."/>
            <person name="Hu G."/>
            <person name="Li W."/>
            <person name="Zhao G."/>
            <person name="Zhu H."/>
            <person name="Hu X."/>
            <person name="Ji K."/>
            <person name="Xiang X."/>
            <person name="Song Q."/>
            <person name="Yuan D."/>
            <person name="Jin S."/>
            <person name="Zhang L."/>
        </authorList>
    </citation>
    <scope>NUCLEOTIDE SEQUENCE [LARGE SCALE GENOMIC DNA]</scope>
    <source>
        <strain evidence="1">SQ_2022a</strain>
    </source>
</reference>
<dbReference type="Proteomes" id="UP001060215">
    <property type="component" value="Chromosome 6"/>
</dbReference>
<evidence type="ECO:0000313" key="1">
    <source>
        <dbReference type="EMBL" id="KAI8020919.1"/>
    </source>
</evidence>
<dbReference type="EMBL" id="CM045763">
    <property type="protein sequence ID" value="KAI8020919.1"/>
    <property type="molecule type" value="Genomic_DNA"/>
</dbReference>
<keyword evidence="2" id="KW-1185">Reference proteome</keyword>